<comment type="pathway">
    <text evidence="3">Glycan biosynthesis; glycogen biosynthesis.</text>
</comment>
<keyword evidence="10" id="KW-0119">Carbohydrate metabolism</keyword>
<evidence type="ECO:0000256" key="12">
    <source>
        <dbReference type="PIRSR" id="PIRSR000463-1"/>
    </source>
</evidence>
<evidence type="ECO:0000313" key="15">
    <source>
        <dbReference type="Proteomes" id="UP001208131"/>
    </source>
</evidence>
<dbReference type="Gene3D" id="3.20.20.80">
    <property type="entry name" value="Glycosidases"/>
    <property type="match status" value="1"/>
</dbReference>
<evidence type="ECO:0000256" key="6">
    <source>
        <dbReference type="ARBA" id="ARBA00022600"/>
    </source>
</evidence>
<dbReference type="Pfam" id="PF02806">
    <property type="entry name" value="Alpha-amylase_C"/>
    <property type="match status" value="1"/>
</dbReference>
<evidence type="ECO:0000256" key="5">
    <source>
        <dbReference type="ARBA" id="ARBA00012541"/>
    </source>
</evidence>
<dbReference type="Pfam" id="PF02922">
    <property type="entry name" value="CBM_48"/>
    <property type="match status" value="1"/>
</dbReference>
<name>A0AAE3LGQ6_9FIRM</name>
<dbReference type="AlphaFoldDB" id="A0AAE3LGQ6"/>
<comment type="function">
    <text evidence="2">Catalyzes the formation of the alpha-1,6-glucosidic linkages in glycogen by scission of a 1,4-alpha-linked oligosaccharide from growing alpha-1,4-glucan chains and the subsequent attachment of the oligosaccharide to the alpha-1,6 position.</text>
</comment>
<dbReference type="InterPro" id="IPR013783">
    <property type="entry name" value="Ig-like_fold"/>
</dbReference>
<dbReference type="NCBIfam" id="TIGR01515">
    <property type="entry name" value="branching_enzym"/>
    <property type="match status" value="1"/>
</dbReference>
<evidence type="ECO:0000313" key="14">
    <source>
        <dbReference type="EMBL" id="MCU6704640.1"/>
    </source>
</evidence>
<evidence type="ECO:0000256" key="2">
    <source>
        <dbReference type="ARBA" id="ARBA00002953"/>
    </source>
</evidence>
<dbReference type="EC" id="2.4.1.18" evidence="5 11"/>
<keyword evidence="7" id="KW-0328">Glycosyltransferase</keyword>
<gene>
    <name evidence="14" type="primary">glgB</name>
    <name evidence="14" type="ORF">OCV57_01700</name>
</gene>
<accession>A0AAE3LGQ6</accession>
<protein>
    <recommendedName>
        <fullName evidence="5 11">1,4-alpha-glucan branching enzyme</fullName>
        <ecNumber evidence="5 11">2.4.1.18</ecNumber>
    </recommendedName>
</protein>
<feature type="domain" description="Glycosyl hydrolase family 13 catalytic" evidence="13">
    <location>
        <begin position="149"/>
        <end position="504"/>
    </location>
</feature>
<dbReference type="GO" id="GO:0003844">
    <property type="term" value="F:1,4-alpha-glucan branching enzyme activity"/>
    <property type="evidence" value="ECO:0007669"/>
    <property type="project" value="UniProtKB-UniRule"/>
</dbReference>
<keyword evidence="15" id="KW-1185">Reference proteome</keyword>
<comment type="catalytic activity">
    <reaction evidence="1">
        <text>Transfers a segment of a (1-&gt;4)-alpha-D-glucan chain to a primary hydroxy group in a similar glucan chain.</text>
        <dbReference type="EC" id="2.4.1.18"/>
    </reaction>
</comment>
<dbReference type="InterPro" id="IPR006048">
    <property type="entry name" value="A-amylase/branching_C"/>
</dbReference>
<dbReference type="PANTHER" id="PTHR43651">
    <property type="entry name" value="1,4-ALPHA-GLUCAN-BRANCHING ENZYME"/>
    <property type="match status" value="1"/>
</dbReference>
<proteinExistence type="inferred from homology"/>
<dbReference type="SMART" id="SM00642">
    <property type="entry name" value="Aamy"/>
    <property type="match status" value="1"/>
</dbReference>
<feature type="active site" description="Nucleophile" evidence="12">
    <location>
        <position position="294"/>
    </location>
</feature>
<dbReference type="Gene3D" id="2.60.40.10">
    <property type="entry name" value="Immunoglobulins"/>
    <property type="match status" value="1"/>
</dbReference>
<evidence type="ECO:0000256" key="7">
    <source>
        <dbReference type="ARBA" id="ARBA00022676"/>
    </source>
</evidence>
<feature type="active site" description="Proton donor" evidence="12">
    <location>
        <position position="337"/>
    </location>
</feature>
<evidence type="ECO:0000256" key="1">
    <source>
        <dbReference type="ARBA" id="ARBA00000826"/>
    </source>
</evidence>
<dbReference type="InterPro" id="IPR004193">
    <property type="entry name" value="Glyco_hydro_13_N"/>
</dbReference>
<dbReference type="RefSeq" id="WP_267300292.1">
    <property type="nucleotide sequence ID" value="NZ_JAOQJZ010000001.1"/>
</dbReference>
<evidence type="ECO:0000256" key="8">
    <source>
        <dbReference type="ARBA" id="ARBA00022679"/>
    </source>
</evidence>
<dbReference type="PANTHER" id="PTHR43651:SF3">
    <property type="entry name" value="1,4-ALPHA-GLUCAN-BRANCHING ENZYME"/>
    <property type="match status" value="1"/>
</dbReference>
<dbReference type="EMBL" id="JAOQJZ010000001">
    <property type="protein sequence ID" value="MCU6704640.1"/>
    <property type="molecule type" value="Genomic_DNA"/>
</dbReference>
<dbReference type="SUPFAM" id="SSF51445">
    <property type="entry name" value="(Trans)glycosidases"/>
    <property type="match status" value="1"/>
</dbReference>
<dbReference type="InterPro" id="IPR017853">
    <property type="entry name" value="GH"/>
</dbReference>
<evidence type="ECO:0000256" key="3">
    <source>
        <dbReference type="ARBA" id="ARBA00004964"/>
    </source>
</evidence>
<dbReference type="GO" id="GO:0043169">
    <property type="term" value="F:cation binding"/>
    <property type="evidence" value="ECO:0007669"/>
    <property type="project" value="InterPro"/>
</dbReference>
<evidence type="ECO:0000256" key="4">
    <source>
        <dbReference type="ARBA" id="ARBA00009000"/>
    </source>
</evidence>
<keyword evidence="9" id="KW-0320">Glycogen biosynthesis</keyword>
<organism evidence="14 15">
    <name type="scientific">Hominimerdicola aceti</name>
    <dbReference type="NCBI Taxonomy" id="2981726"/>
    <lineage>
        <taxon>Bacteria</taxon>
        <taxon>Bacillati</taxon>
        <taxon>Bacillota</taxon>
        <taxon>Clostridia</taxon>
        <taxon>Eubacteriales</taxon>
        <taxon>Oscillospiraceae</taxon>
        <taxon>Hominimerdicola</taxon>
    </lineage>
</organism>
<dbReference type="InterPro" id="IPR006407">
    <property type="entry name" value="GlgB"/>
</dbReference>
<dbReference type="InterPro" id="IPR044143">
    <property type="entry name" value="GlgB_N_E_set_prok"/>
</dbReference>
<dbReference type="Gene3D" id="2.60.40.1180">
    <property type="entry name" value="Golgi alpha-mannosidase II"/>
    <property type="match status" value="1"/>
</dbReference>
<dbReference type="InterPro" id="IPR006047">
    <property type="entry name" value="GH13_cat_dom"/>
</dbReference>
<evidence type="ECO:0000256" key="10">
    <source>
        <dbReference type="ARBA" id="ARBA00023277"/>
    </source>
</evidence>
<keyword evidence="8" id="KW-0808">Transferase</keyword>
<sequence>MKNNIITEFINGQSCRAYEALGAVKIENGIRFSTYAPHARKVELCLNGDIIPMECDERGVWSVERPAKEGDIYQYVITTPTLEKHYRSDPFAVYSEVRPKNASVVYDIDSYNWNDQEWLSKRDKCYEKPMNIYEVHFGSWRIKEGKEETDRFYTYEEMIDLLIPYVKEMGYTHIELLPLTEYPYDGSWGYQVSGYFSATSRYGDPRGLMKFIDACHAENIGIILDFVPVHFVRDFYALHIYDGSFLFESDNEYDRYSEWGTALFDYTKPHVLSFVKSSVNFWIEKYHVDGLRYDAVANLIYRHGHTDDAVNDSGIWFLKNTNYAIQKMHPDVMLFAEDSTNYTKVTAPVEFGGLGFDYKWDLGFMNDTINYIKTPPFERRNHHNKMTFSMSYFYNDLFILPYSHDEVVHGKKTMVDKVFGSQQEQFATIRALYTFQFTHPGKKLNFMGNELGEYLEWRDEKELGWNLLTYPIHDSLHEYVKALHKLYLEQPALYKSDYNSTSFRWIDADNKNQCIYAYRRSDPSGKTLYMVFNFSGSYQNYNLKVEQNGAYKELLNSDRDIYSGSNCINSGLYTTNYKLPLRLAPLSSVIITTE</sequence>
<comment type="similarity">
    <text evidence="4">Belongs to the glycosyl hydrolase 13 family. GlgB subfamily.</text>
</comment>
<dbReference type="GO" id="GO:0005829">
    <property type="term" value="C:cytosol"/>
    <property type="evidence" value="ECO:0007669"/>
    <property type="project" value="TreeGrafter"/>
</dbReference>
<dbReference type="CDD" id="cd11322">
    <property type="entry name" value="AmyAc_Glg_BE"/>
    <property type="match status" value="1"/>
</dbReference>
<evidence type="ECO:0000256" key="11">
    <source>
        <dbReference type="NCBIfam" id="TIGR01515"/>
    </source>
</evidence>
<dbReference type="SUPFAM" id="SSF51011">
    <property type="entry name" value="Glycosyl hydrolase domain"/>
    <property type="match status" value="1"/>
</dbReference>
<dbReference type="NCBIfam" id="NF008967">
    <property type="entry name" value="PRK12313.1"/>
    <property type="match status" value="1"/>
</dbReference>
<dbReference type="InterPro" id="IPR037439">
    <property type="entry name" value="Branching_enzy"/>
</dbReference>
<dbReference type="CDD" id="cd02855">
    <property type="entry name" value="E_set_GBE_prok_N"/>
    <property type="match status" value="1"/>
</dbReference>
<dbReference type="Pfam" id="PF00128">
    <property type="entry name" value="Alpha-amylase"/>
    <property type="match status" value="2"/>
</dbReference>
<dbReference type="InterPro" id="IPR013780">
    <property type="entry name" value="Glyco_hydro_b"/>
</dbReference>
<dbReference type="GO" id="GO:0005978">
    <property type="term" value="P:glycogen biosynthetic process"/>
    <property type="evidence" value="ECO:0007669"/>
    <property type="project" value="UniProtKB-UniRule"/>
</dbReference>
<evidence type="ECO:0000259" key="13">
    <source>
        <dbReference type="SMART" id="SM00642"/>
    </source>
</evidence>
<reference evidence="14 15" key="1">
    <citation type="journal article" date="2021" name="ISME Commun">
        <title>Automated analysis of genomic sequences facilitates high-throughput and comprehensive description of bacteria.</title>
        <authorList>
            <person name="Hitch T.C.A."/>
        </authorList>
    </citation>
    <scope>NUCLEOTIDE SEQUENCE [LARGE SCALE GENOMIC DNA]</scope>
    <source>
        <strain evidence="14 15">Sanger_31</strain>
    </source>
</reference>
<dbReference type="PIRSF" id="PIRSF000463">
    <property type="entry name" value="GlgB"/>
    <property type="match status" value="1"/>
</dbReference>
<keyword evidence="6" id="KW-0321">Glycogen metabolism</keyword>
<evidence type="ECO:0000256" key="9">
    <source>
        <dbReference type="ARBA" id="ARBA00023056"/>
    </source>
</evidence>
<dbReference type="GO" id="GO:0004553">
    <property type="term" value="F:hydrolase activity, hydrolyzing O-glycosyl compounds"/>
    <property type="evidence" value="ECO:0007669"/>
    <property type="project" value="InterPro"/>
</dbReference>
<comment type="caution">
    <text evidence="14">The sequence shown here is derived from an EMBL/GenBank/DDBJ whole genome shotgun (WGS) entry which is preliminary data.</text>
</comment>
<dbReference type="Proteomes" id="UP001208131">
    <property type="component" value="Unassembled WGS sequence"/>
</dbReference>